<dbReference type="EMBL" id="CP023344">
    <property type="protein sequence ID" value="ATC63401.1"/>
    <property type="molecule type" value="Genomic_DNA"/>
</dbReference>
<dbReference type="GO" id="GO:0016020">
    <property type="term" value="C:membrane"/>
    <property type="evidence" value="ECO:0007669"/>
    <property type="project" value="UniProtKB-SubCell"/>
</dbReference>
<dbReference type="GO" id="GO:0006605">
    <property type="term" value="P:protein targeting"/>
    <property type="evidence" value="ECO:0007669"/>
    <property type="project" value="InterPro"/>
</dbReference>
<dbReference type="AlphaFoldDB" id="A0A290QGE8"/>
<dbReference type="InterPro" id="IPR038379">
    <property type="entry name" value="SecE_sf"/>
</dbReference>
<evidence type="ECO:0000256" key="8">
    <source>
        <dbReference type="SAM" id="Phobius"/>
    </source>
</evidence>
<dbReference type="OrthoDB" id="9805743at2"/>
<reference evidence="9 10" key="1">
    <citation type="submission" date="2017-09" db="EMBL/GenBank/DDBJ databases">
        <title>Complete genome sequence of Verrucomicrobial strain HZ-65, isolated from freshwater.</title>
        <authorList>
            <person name="Choi A."/>
        </authorList>
    </citation>
    <scope>NUCLEOTIDE SEQUENCE [LARGE SCALE GENOMIC DNA]</scope>
    <source>
        <strain evidence="9 10">HZ-65</strain>
    </source>
</reference>
<comment type="subcellular location">
    <subcellularLocation>
        <location evidence="1">Membrane</location>
    </subcellularLocation>
</comment>
<dbReference type="InterPro" id="IPR005807">
    <property type="entry name" value="SecE_bac"/>
</dbReference>
<keyword evidence="2" id="KW-0813">Transport</keyword>
<name>A0A290QGE8_9BACT</name>
<dbReference type="RefSeq" id="WP_096055033.1">
    <property type="nucleotide sequence ID" value="NZ_CP023344.1"/>
</dbReference>
<dbReference type="GO" id="GO:0009306">
    <property type="term" value="P:protein secretion"/>
    <property type="evidence" value="ECO:0007669"/>
    <property type="project" value="InterPro"/>
</dbReference>
<feature type="transmembrane region" description="Helical" evidence="8">
    <location>
        <begin position="35"/>
        <end position="59"/>
    </location>
</feature>
<evidence type="ECO:0000256" key="5">
    <source>
        <dbReference type="ARBA" id="ARBA00022989"/>
    </source>
</evidence>
<dbReference type="NCBIfam" id="TIGR00964">
    <property type="entry name" value="secE_bact"/>
    <property type="match status" value="1"/>
</dbReference>
<sequence>MKNPFRSIRIFTVEMIDELKKATWPTRTELRDSTIVVIVAAVILGLFTSISDFALYQVVDLFTSLVS</sequence>
<evidence type="ECO:0000313" key="10">
    <source>
        <dbReference type="Proteomes" id="UP000217265"/>
    </source>
</evidence>
<dbReference type="InterPro" id="IPR001901">
    <property type="entry name" value="Translocase_SecE/Sec61-g"/>
</dbReference>
<proteinExistence type="predicted"/>
<evidence type="ECO:0000256" key="3">
    <source>
        <dbReference type="ARBA" id="ARBA00022692"/>
    </source>
</evidence>
<evidence type="ECO:0000256" key="4">
    <source>
        <dbReference type="ARBA" id="ARBA00022927"/>
    </source>
</evidence>
<evidence type="ECO:0000256" key="1">
    <source>
        <dbReference type="ARBA" id="ARBA00004370"/>
    </source>
</evidence>
<gene>
    <name evidence="9" type="primary">secE</name>
    <name evidence="9" type="ORF">CMV30_05220</name>
</gene>
<dbReference type="GO" id="GO:0006886">
    <property type="term" value="P:intracellular protein transport"/>
    <property type="evidence" value="ECO:0007669"/>
    <property type="project" value="InterPro"/>
</dbReference>
<protein>
    <submittedName>
        <fullName evidence="9">Preprotein translocase subunit SecE</fullName>
    </submittedName>
</protein>
<dbReference type="PROSITE" id="PS01067">
    <property type="entry name" value="SECE_SEC61G"/>
    <property type="match status" value="1"/>
</dbReference>
<dbReference type="Gene3D" id="1.20.5.1030">
    <property type="entry name" value="Preprotein translocase secy subunit"/>
    <property type="match status" value="1"/>
</dbReference>
<keyword evidence="7 8" id="KW-0472">Membrane</keyword>
<keyword evidence="10" id="KW-1185">Reference proteome</keyword>
<keyword evidence="6" id="KW-0811">Translocation</keyword>
<keyword evidence="3 8" id="KW-0812">Transmembrane</keyword>
<evidence type="ECO:0000256" key="6">
    <source>
        <dbReference type="ARBA" id="ARBA00023010"/>
    </source>
</evidence>
<keyword evidence="5 8" id="KW-1133">Transmembrane helix</keyword>
<dbReference type="Pfam" id="PF00584">
    <property type="entry name" value="SecE"/>
    <property type="match status" value="1"/>
</dbReference>
<evidence type="ECO:0000256" key="2">
    <source>
        <dbReference type="ARBA" id="ARBA00022448"/>
    </source>
</evidence>
<dbReference type="KEGG" id="vbh:CMV30_05220"/>
<dbReference type="GO" id="GO:0008320">
    <property type="term" value="F:protein transmembrane transporter activity"/>
    <property type="evidence" value="ECO:0007669"/>
    <property type="project" value="InterPro"/>
</dbReference>
<accession>A0A290QGE8</accession>
<dbReference type="Proteomes" id="UP000217265">
    <property type="component" value="Chromosome"/>
</dbReference>
<keyword evidence="4" id="KW-0653">Protein transport</keyword>
<evidence type="ECO:0000313" key="9">
    <source>
        <dbReference type="EMBL" id="ATC63401.1"/>
    </source>
</evidence>
<organism evidence="9 10">
    <name type="scientific">Nibricoccus aquaticus</name>
    <dbReference type="NCBI Taxonomy" id="2576891"/>
    <lineage>
        <taxon>Bacteria</taxon>
        <taxon>Pseudomonadati</taxon>
        <taxon>Verrucomicrobiota</taxon>
        <taxon>Opitutia</taxon>
        <taxon>Opitutales</taxon>
        <taxon>Opitutaceae</taxon>
        <taxon>Nibricoccus</taxon>
    </lineage>
</organism>
<evidence type="ECO:0000256" key="7">
    <source>
        <dbReference type="ARBA" id="ARBA00023136"/>
    </source>
</evidence>